<sequence>MPPALSVTLLCLLGAALLVLMVVGWRRRVRSTADVPAPAPAPADPGEPRTEELAGIYVSTTRSGDWLDRIAAHGLGVRSVVTVRVWDAGVELRRRGAPDVFLPRADLLGSGTSGGMAGKVVGGDGLTILTWRNGAHRLDTGLRLRHPADALTLREAVTSLIEHTEETR</sequence>
<dbReference type="InterPro" id="IPR057446">
    <property type="entry name" value="PH_bac"/>
</dbReference>
<protein>
    <recommendedName>
        <fullName evidence="1">PH domain-containing protein</fullName>
    </recommendedName>
</protein>
<evidence type="ECO:0000259" key="1">
    <source>
        <dbReference type="Pfam" id="PF25362"/>
    </source>
</evidence>
<organism evidence="2 3">
    <name type="scientific">Cellulomonas denverensis</name>
    <dbReference type="NCBI Taxonomy" id="264297"/>
    <lineage>
        <taxon>Bacteria</taxon>
        <taxon>Bacillati</taxon>
        <taxon>Actinomycetota</taxon>
        <taxon>Actinomycetes</taxon>
        <taxon>Micrococcales</taxon>
        <taxon>Cellulomonadaceae</taxon>
        <taxon>Cellulomonas</taxon>
    </lineage>
</organism>
<name>A0A7X6KTN2_9CELL</name>
<feature type="domain" description="PH" evidence="1">
    <location>
        <begin position="38"/>
        <end position="155"/>
    </location>
</feature>
<dbReference type="Pfam" id="PF25362">
    <property type="entry name" value="bPH_11"/>
    <property type="match status" value="1"/>
</dbReference>
<dbReference type="RefSeq" id="WP_168629015.1">
    <property type="nucleotide sequence ID" value="NZ_BONL01000002.1"/>
</dbReference>
<comment type="caution">
    <text evidence="2">The sequence shown here is derived from an EMBL/GenBank/DDBJ whole genome shotgun (WGS) entry which is preliminary data.</text>
</comment>
<dbReference type="AlphaFoldDB" id="A0A7X6KTN2"/>
<reference evidence="2 3" key="1">
    <citation type="submission" date="2020-04" db="EMBL/GenBank/DDBJ databases">
        <title>MicrobeNet Type strains.</title>
        <authorList>
            <person name="Nicholson A.C."/>
        </authorList>
    </citation>
    <scope>NUCLEOTIDE SEQUENCE [LARGE SCALE GENOMIC DNA]</scope>
    <source>
        <strain evidence="2 3">ATCC BAA-788</strain>
    </source>
</reference>
<evidence type="ECO:0000313" key="2">
    <source>
        <dbReference type="EMBL" id="NKY21885.1"/>
    </source>
</evidence>
<evidence type="ECO:0000313" key="3">
    <source>
        <dbReference type="Proteomes" id="UP000581206"/>
    </source>
</evidence>
<dbReference type="Proteomes" id="UP000581206">
    <property type="component" value="Unassembled WGS sequence"/>
</dbReference>
<accession>A0A7X6KTN2</accession>
<dbReference type="EMBL" id="JAAXOX010000002">
    <property type="protein sequence ID" value="NKY21885.1"/>
    <property type="molecule type" value="Genomic_DNA"/>
</dbReference>
<gene>
    <name evidence="2" type="ORF">HGA03_04325</name>
</gene>
<keyword evidence="3" id="KW-1185">Reference proteome</keyword>
<proteinExistence type="predicted"/>